<feature type="binding site" evidence="8">
    <location>
        <begin position="62"/>
        <end position="64"/>
    </location>
    <ligand>
        <name>L-glutamine</name>
        <dbReference type="ChEBI" id="CHEBI:58359"/>
    </ligand>
</feature>
<evidence type="ECO:0000256" key="2">
    <source>
        <dbReference type="ARBA" id="ARBA00012918"/>
    </source>
</evidence>
<dbReference type="OrthoDB" id="2039at2759"/>
<comment type="similarity">
    <text evidence="1">Belongs to the glutaminase PdxT/SNO family.</text>
</comment>
<dbReference type="Gene3D" id="3.40.50.880">
    <property type="match status" value="1"/>
</dbReference>
<reference evidence="9 10" key="1">
    <citation type="submission" date="2016-06" db="EMBL/GenBank/DDBJ databases">
        <title>Evolution of pathogenesis and genome organization in the Tremellales.</title>
        <authorList>
            <person name="Cuomo C."/>
            <person name="Litvintseva A."/>
            <person name="Heitman J."/>
            <person name="Chen Y."/>
            <person name="Sun S."/>
            <person name="Springer D."/>
            <person name="Dromer F."/>
            <person name="Young S."/>
            <person name="Zeng Q."/>
            <person name="Chapman S."/>
            <person name="Gujja S."/>
            <person name="Saif S."/>
            <person name="Birren B."/>
        </authorList>
    </citation>
    <scope>NUCLEOTIDE SEQUENCE [LARGE SCALE GENOMIC DNA]</scope>
    <source>
        <strain evidence="9 10">CBS 7118</strain>
    </source>
</reference>
<evidence type="ECO:0000256" key="5">
    <source>
        <dbReference type="ARBA" id="ARBA00023239"/>
    </source>
</evidence>
<evidence type="ECO:0000256" key="7">
    <source>
        <dbReference type="PIRSR" id="PIRSR005639-1"/>
    </source>
</evidence>
<feature type="binding site" evidence="8">
    <location>
        <position position="129"/>
    </location>
    <ligand>
        <name>L-glutamine</name>
        <dbReference type="ChEBI" id="CHEBI:58359"/>
    </ligand>
</feature>
<feature type="binding site" evidence="8">
    <location>
        <begin position="160"/>
        <end position="161"/>
    </location>
    <ligand>
        <name>L-glutamine</name>
        <dbReference type="ChEBI" id="CHEBI:58359"/>
    </ligand>
</feature>
<dbReference type="InterPro" id="IPR029062">
    <property type="entry name" value="Class_I_gatase-like"/>
</dbReference>
<evidence type="ECO:0000256" key="8">
    <source>
        <dbReference type="PIRSR" id="PIRSR005639-2"/>
    </source>
</evidence>
<dbReference type="FunFam" id="3.40.50.880:FF:000077">
    <property type="entry name" value="Unplaced genomic scaffold supercont2.4, whole genome shotgun sequence"/>
    <property type="match status" value="1"/>
</dbReference>
<feature type="active site" description="Charge relay system" evidence="7">
    <location>
        <position position="223"/>
    </location>
</feature>
<dbReference type="GO" id="GO:0005829">
    <property type="term" value="C:cytosol"/>
    <property type="evidence" value="ECO:0007669"/>
    <property type="project" value="TreeGrafter"/>
</dbReference>
<dbReference type="AlphaFoldDB" id="A0A1E3JMA4"/>
<keyword evidence="5" id="KW-0456">Lyase</keyword>
<dbReference type="PANTHER" id="PTHR31559">
    <property type="entry name" value="PYRIDOXAL 5'-PHOSPHATE SYNTHASE SUBUNIT SNO"/>
    <property type="match status" value="1"/>
</dbReference>
<dbReference type="GeneID" id="30191939"/>
<keyword evidence="3" id="KW-0378">Hydrolase</keyword>
<dbReference type="Pfam" id="PF01174">
    <property type="entry name" value="SNO"/>
    <property type="match status" value="1"/>
</dbReference>
<dbReference type="RefSeq" id="XP_019033247.1">
    <property type="nucleotide sequence ID" value="XM_019174868.1"/>
</dbReference>
<sequence length="245" mass="26443">MTMQPPDFPDKVVIGVLALQGAFIEHIHYLQRLRPAGHTLEAIPVRTADELSRCHALVIPGGESTVISHLASLTPNLLPSLLAFAQDPAKAVWGTCAGMILMSEEDGVGGGKKKGVKGWAGFKGLKVWRNLYGTQLESFEAPLPIPALSSPAKPFNAIFIRAPAIHSLTPPPALDATTEVLAALPDEYLPSPPPSDSPLGEPRIEDLGKVMVRQGKKMITSFHPELSGDVRVHEYWVEKCVLGRQ</sequence>
<feature type="active site" description="Charge relay system" evidence="7">
    <location>
        <position position="225"/>
    </location>
</feature>
<dbReference type="GO" id="GO:0016829">
    <property type="term" value="F:lyase activity"/>
    <property type="evidence" value="ECO:0007669"/>
    <property type="project" value="UniProtKB-KW"/>
</dbReference>
<dbReference type="PIRSF" id="PIRSF005639">
    <property type="entry name" value="Glut_amidoT_SNO"/>
    <property type="match status" value="1"/>
</dbReference>
<keyword evidence="10" id="KW-1185">Reference proteome</keyword>
<dbReference type="InterPro" id="IPR002161">
    <property type="entry name" value="PdxT/SNO"/>
</dbReference>
<proteinExistence type="inferred from homology"/>
<evidence type="ECO:0000256" key="1">
    <source>
        <dbReference type="ARBA" id="ARBA00008345"/>
    </source>
</evidence>
<dbReference type="PANTHER" id="PTHR31559:SF0">
    <property type="entry name" value="PYRIDOXAL 5'-PHOSPHATE SYNTHASE SUBUNIT SNO1-RELATED"/>
    <property type="match status" value="1"/>
</dbReference>
<dbReference type="SUPFAM" id="SSF52317">
    <property type="entry name" value="Class I glutamine amidotransferase-like"/>
    <property type="match status" value="1"/>
</dbReference>
<dbReference type="EMBL" id="AWGH01000006">
    <property type="protein sequence ID" value="ODO01995.1"/>
    <property type="molecule type" value="Genomic_DNA"/>
</dbReference>
<name>A0A1E3JMA4_9TREE</name>
<dbReference type="Proteomes" id="UP000094819">
    <property type="component" value="Unassembled WGS sequence"/>
</dbReference>
<accession>A0A1E3JMA4</accession>
<dbReference type="PROSITE" id="PS01236">
    <property type="entry name" value="PDXT_SNO_1"/>
    <property type="match status" value="1"/>
</dbReference>
<dbReference type="GO" id="GO:0042823">
    <property type="term" value="P:pyridoxal phosphate biosynthetic process"/>
    <property type="evidence" value="ECO:0007669"/>
    <property type="project" value="InterPro"/>
</dbReference>
<organism evidence="9 10">
    <name type="scientific">Cryptococcus wingfieldii CBS 7118</name>
    <dbReference type="NCBI Taxonomy" id="1295528"/>
    <lineage>
        <taxon>Eukaryota</taxon>
        <taxon>Fungi</taxon>
        <taxon>Dikarya</taxon>
        <taxon>Basidiomycota</taxon>
        <taxon>Agaricomycotina</taxon>
        <taxon>Tremellomycetes</taxon>
        <taxon>Tremellales</taxon>
        <taxon>Cryptococcaceae</taxon>
        <taxon>Cryptococcus</taxon>
    </lineage>
</organism>
<comment type="caution">
    <text evidence="9">The sequence shown here is derived from an EMBL/GenBank/DDBJ whole genome shotgun (WGS) entry which is preliminary data.</text>
</comment>
<dbReference type="PROSITE" id="PS51130">
    <property type="entry name" value="PDXT_SNO_2"/>
    <property type="match status" value="1"/>
</dbReference>
<dbReference type="EC" id="3.5.1.2" evidence="2"/>
<dbReference type="GO" id="GO:0008614">
    <property type="term" value="P:pyridoxine metabolic process"/>
    <property type="evidence" value="ECO:0007669"/>
    <property type="project" value="TreeGrafter"/>
</dbReference>
<dbReference type="GO" id="GO:1903600">
    <property type="term" value="C:glutaminase complex"/>
    <property type="evidence" value="ECO:0007669"/>
    <property type="project" value="TreeGrafter"/>
</dbReference>
<feature type="active site" description="Nucleophile" evidence="7">
    <location>
        <position position="96"/>
    </location>
</feature>
<evidence type="ECO:0000256" key="3">
    <source>
        <dbReference type="ARBA" id="ARBA00022801"/>
    </source>
</evidence>
<evidence type="ECO:0000256" key="6">
    <source>
        <dbReference type="ARBA" id="ARBA00049534"/>
    </source>
</evidence>
<keyword evidence="4" id="KW-0315">Glutamine amidotransferase</keyword>
<comment type="catalytic activity">
    <reaction evidence="6">
        <text>L-glutamine + H2O = L-glutamate + NH4(+)</text>
        <dbReference type="Rhea" id="RHEA:15889"/>
        <dbReference type="ChEBI" id="CHEBI:15377"/>
        <dbReference type="ChEBI" id="CHEBI:28938"/>
        <dbReference type="ChEBI" id="CHEBI:29985"/>
        <dbReference type="ChEBI" id="CHEBI:58359"/>
        <dbReference type="EC" id="3.5.1.2"/>
    </reaction>
</comment>
<evidence type="ECO:0000256" key="4">
    <source>
        <dbReference type="ARBA" id="ARBA00022962"/>
    </source>
</evidence>
<dbReference type="InterPro" id="IPR021196">
    <property type="entry name" value="PdxT/SNO_CS"/>
</dbReference>
<protein>
    <recommendedName>
        <fullName evidence="2">glutaminase</fullName>
        <ecNumber evidence="2">3.5.1.2</ecNumber>
    </recommendedName>
</protein>
<evidence type="ECO:0000313" key="9">
    <source>
        <dbReference type="EMBL" id="ODO01995.1"/>
    </source>
</evidence>
<dbReference type="GO" id="GO:0004359">
    <property type="term" value="F:glutaminase activity"/>
    <property type="evidence" value="ECO:0007669"/>
    <property type="project" value="UniProtKB-EC"/>
</dbReference>
<evidence type="ECO:0000313" key="10">
    <source>
        <dbReference type="Proteomes" id="UP000094819"/>
    </source>
</evidence>
<gene>
    <name evidence="9" type="ORF">L198_02726</name>
</gene>